<evidence type="ECO:0000313" key="1">
    <source>
        <dbReference type="EMBL" id="CAK9093936.1"/>
    </source>
</evidence>
<keyword evidence="2" id="KW-1185">Reference proteome</keyword>
<protein>
    <submittedName>
        <fullName evidence="1">Uncharacterized WD repeat-containing protein all2124</fullName>
    </submittedName>
</protein>
<comment type="caution">
    <text evidence="1">The sequence shown here is derived from an EMBL/GenBank/DDBJ whole genome shotgun (WGS) entry which is preliminary data.</text>
</comment>
<dbReference type="InterPro" id="IPR036322">
    <property type="entry name" value="WD40_repeat_dom_sf"/>
</dbReference>
<dbReference type="PRINTS" id="PR00320">
    <property type="entry name" value="GPROTEINBRPT"/>
</dbReference>
<dbReference type="PROSITE" id="PS50082">
    <property type="entry name" value="WD_REPEATS_2"/>
    <property type="match status" value="3"/>
</dbReference>
<dbReference type="PANTHER" id="PTHR22847">
    <property type="entry name" value="WD40 REPEAT PROTEIN"/>
    <property type="match status" value="1"/>
</dbReference>
<dbReference type="EMBL" id="CAXAMM010040540">
    <property type="protein sequence ID" value="CAK9093936.1"/>
    <property type="molecule type" value="Genomic_DNA"/>
</dbReference>
<dbReference type="InterPro" id="IPR020472">
    <property type="entry name" value="WD40_PAC1"/>
</dbReference>
<dbReference type="SUPFAM" id="SSF50978">
    <property type="entry name" value="WD40 repeat-like"/>
    <property type="match status" value="1"/>
</dbReference>
<gene>
    <name evidence="1" type="ORF">SCF082_LOCUS44174</name>
</gene>
<accession>A0ABP0R3M1</accession>
<evidence type="ECO:0000313" key="2">
    <source>
        <dbReference type="Proteomes" id="UP001642464"/>
    </source>
</evidence>
<dbReference type="PROSITE" id="PS50294">
    <property type="entry name" value="WD_REPEATS_REGION"/>
    <property type="match status" value="3"/>
</dbReference>
<name>A0ABP0R3M1_9DINO</name>
<dbReference type="Proteomes" id="UP001642464">
    <property type="component" value="Unassembled WGS sequence"/>
</dbReference>
<dbReference type="PANTHER" id="PTHR22847:SF637">
    <property type="entry name" value="WD REPEAT DOMAIN 5B"/>
    <property type="match status" value="1"/>
</dbReference>
<dbReference type="Pfam" id="PF00400">
    <property type="entry name" value="WD40"/>
    <property type="match status" value="6"/>
</dbReference>
<dbReference type="CDD" id="cd00200">
    <property type="entry name" value="WD40"/>
    <property type="match status" value="1"/>
</dbReference>
<dbReference type="InterPro" id="IPR001680">
    <property type="entry name" value="WD40_rpt"/>
</dbReference>
<dbReference type="SMART" id="SM00320">
    <property type="entry name" value="WD40"/>
    <property type="match status" value="6"/>
</dbReference>
<dbReference type="InterPro" id="IPR015943">
    <property type="entry name" value="WD40/YVTN_repeat-like_dom_sf"/>
</dbReference>
<proteinExistence type="predicted"/>
<organism evidence="1 2">
    <name type="scientific">Durusdinium trenchii</name>
    <dbReference type="NCBI Taxonomy" id="1381693"/>
    <lineage>
        <taxon>Eukaryota</taxon>
        <taxon>Sar</taxon>
        <taxon>Alveolata</taxon>
        <taxon>Dinophyceae</taxon>
        <taxon>Suessiales</taxon>
        <taxon>Symbiodiniaceae</taxon>
        <taxon>Durusdinium</taxon>
    </lineage>
</organism>
<dbReference type="Gene3D" id="2.130.10.10">
    <property type="entry name" value="YVTN repeat-like/Quinoprotein amine dehydrogenase"/>
    <property type="match status" value="2"/>
</dbReference>
<sequence length="321" mass="33306">MHKIGHGGTHLTSWAQELHNVTLDGQVDSLSFSPDHTCLAAAGGGSIYFFSSQLEQQKVIPDAHGGAPVRCVAFAGRQLLSAGADGKVLVWEMSGEQTAVLEHDVDVLAVAGTANGLIASSAADGAVRLWRNGAVEQTLLGHEAPVHAVSFSRDASMLVSASADHTARVWATERGAPLALLRGHRDEVRAACFGARRSASLVVTGSLDGTALIWQLPSPGDALEVTPLHACKAHAAGITSLAIGENGQTLCTASMDKSVKLWTMHDFRFARTLPGGAAVHAVVISSAGAARVAAACGGRGGRGTLRVFGIVPRRRESGMFT</sequence>
<reference evidence="1 2" key="1">
    <citation type="submission" date="2024-02" db="EMBL/GenBank/DDBJ databases">
        <authorList>
            <person name="Chen Y."/>
            <person name="Shah S."/>
            <person name="Dougan E. K."/>
            <person name="Thang M."/>
            <person name="Chan C."/>
        </authorList>
    </citation>
    <scope>NUCLEOTIDE SEQUENCE [LARGE SCALE GENOMIC DNA]</scope>
</reference>